<feature type="region of interest" description="Disordered" evidence="2">
    <location>
        <begin position="25"/>
        <end position="105"/>
    </location>
</feature>
<sequence length="843" mass="94681">MKLTILLTTCFTVTILPSFGADQQQQMQQPVAHNDKEHYHHTQQHKGHESIKNDDNKKREPPPYVNYKQPPGGHPNIHMANRREPTQQPQQPQERRIPLGGDKPTGHVMATKKEVEQHEQQRQLERLQEQRTDTAGGYKVSGHVPPDILEKQLKYEKQRRLEQQQSLYTESRENVKMAQTESGAAKKNVYKPNAEANQDNMKQYAAVDDVQKQEEQQRTKEPDDLQASLTLDSQNEESLKQNEMPDVNPVDAPPTEPVDDKTQIAETTYQMALPLLNATTDDKKRGYALLEIAAYLNHSKSQELVGYAYLFGDYLTFNVSGALDMFTDLAAKGVPEGQTGLGFMYGAGIGLNSSQAKALVYYTFGALGGEPLAQMMLGYRYWAGIGVSQSCESALTYYRKVAIKVSNDVSLNGGLAVQRVRLYDEIESSGTMTGLLDEDLIQYYQFLADKGDVQAQVGLGQLNYQGGRGIELDHQRALEYFTQAAESGNSNAQAFLGKMYSEGSSVVKQDNVTAFKYFKKAADQGNPIGQSGLGLLYMHGSGVDQDYSKALQHFQMASDQGWVDGQLHLGTMYYSGLGVKRDYKMAVKYFNLASQSGHVLAFYNLAQMHAAGTGVMRSCHTATELFKNVVERGHWSELIMEAHTSYKEGNVDSALMKYAFLAELGYEVAQSNVAFILDQGETNLFANHDTYRRALLQWSRAAAQGYTHARVKLGDYHYYGYGTQVDYETAAVHYRLASEQQHSAQAMFNLGYMHEQGLGMKQDIHLAKRFYDMAAETNSDAYVPVMLALAKLGFKRSLEYFQQSSDVWSSVNLDYYLGTDWDIYVITVLAMILGFVIYIRRQQ</sequence>
<dbReference type="InterPro" id="IPR006597">
    <property type="entry name" value="Sel1-like"/>
</dbReference>
<feature type="chain" id="PRO_5045192617" evidence="4">
    <location>
        <begin position="21"/>
        <end position="843"/>
    </location>
</feature>
<dbReference type="SUPFAM" id="SSF81901">
    <property type="entry name" value="HCP-like"/>
    <property type="match status" value="3"/>
</dbReference>
<name>A0ABM0MBN6_SACKO</name>
<dbReference type="Proteomes" id="UP000694865">
    <property type="component" value="Unplaced"/>
</dbReference>
<organism evidence="5 6">
    <name type="scientific">Saccoglossus kowalevskii</name>
    <name type="common">Acorn worm</name>
    <dbReference type="NCBI Taxonomy" id="10224"/>
    <lineage>
        <taxon>Eukaryota</taxon>
        <taxon>Metazoa</taxon>
        <taxon>Hemichordata</taxon>
        <taxon>Enteropneusta</taxon>
        <taxon>Harrimaniidae</taxon>
        <taxon>Saccoglossus</taxon>
    </lineage>
</organism>
<keyword evidence="5" id="KW-1185">Reference proteome</keyword>
<feature type="region of interest" description="Disordered" evidence="2">
    <location>
        <begin position="164"/>
        <end position="190"/>
    </location>
</feature>
<feature type="compositionally biased region" description="Basic and acidic residues" evidence="2">
    <location>
        <begin position="33"/>
        <end position="61"/>
    </location>
</feature>
<gene>
    <name evidence="6" type="primary">SEL1L</name>
</gene>
<feature type="compositionally biased region" description="Basic and acidic residues" evidence="2">
    <location>
        <begin position="209"/>
        <end position="223"/>
    </location>
</feature>
<keyword evidence="4" id="KW-0732">Signal</keyword>
<feature type="transmembrane region" description="Helical" evidence="3">
    <location>
        <begin position="821"/>
        <end position="839"/>
    </location>
</feature>
<keyword evidence="3" id="KW-0812">Transmembrane</keyword>
<evidence type="ECO:0000313" key="5">
    <source>
        <dbReference type="Proteomes" id="UP000694865"/>
    </source>
</evidence>
<keyword evidence="3" id="KW-1133">Transmembrane helix</keyword>
<dbReference type="RefSeq" id="XP_006817427.1">
    <property type="nucleotide sequence ID" value="XM_006817364.1"/>
</dbReference>
<dbReference type="PANTHER" id="PTHR11102:SF147">
    <property type="entry name" value="SEL1L ADAPTOR SUBUNIT OF ERAD E3 UBIQUITIN LIGASE"/>
    <property type="match status" value="1"/>
</dbReference>
<dbReference type="InterPro" id="IPR011990">
    <property type="entry name" value="TPR-like_helical_dom_sf"/>
</dbReference>
<accession>A0ABM0MBN6</accession>
<feature type="signal peptide" evidence="4">
    <location>
        <begin position="1"/>
        <end position="20"/>
    </location>
</feature>
<evidence type="ECO:0000256" key="2">
    <source>
        <dbReference type="SAM" id="MobiDB-lite"/>
    </source>
</evidence>
<proteinExistence type="inferred from homology"/>
<dbReference type="SMART" id="SM00671">
    <property type="entry name" value="SEL1"/>
    <property type="match status" value="11"/>
</dbReference>
<comment type="similarity">
    <text evidence="1">Belongs to the sel-1 family.</text>
</comment>
<dbReference type="Pfam" id="PF08238">
    <property type="entry name" value="Sel1"/>
    <property type="match status" value="10"/>
</dbReference>
<evidence type="ECO:0000256" key="1">
    <source>
        <dbReference type="ARBA" id="ARBA00038101"/>
    </source>
</evidence>
<evidence type="ECO:0000313" key="6">
    <source>
        <dbReference type="RefSeq" id="XP_006817427.1"/>
    </source>
</evidence>
<evidence type="ECO:0000256" key="3">
    <source>
        <dbReference type="SAM" id="Phobius"/>
    </source>
</evidence>
<dbReference type="InterPro" id="IPR050767">
    <property type="entry name" value="Sel1_AlgK"/>
</dbReference>
<protein>
    <submittedName>
        <fullName evidence="6">Protein sel-1 homolog 1</fullName>
    </submittedName>
</protein>
<dbReference type="GeneID" id="100377925"/>
<dbReference type="Gene3D" id="1.25.40.10">
    <property type="entry name" value="Tetratricopeptide repeat domain"/>
    <property type="match status" value="3"/>
</dbReference>
<reference evidence="6" key="1">
    <citation type="submission" date="2025-08" db="UniProtKB">
        <authorList>
            <consortium name="RefSeq"/>
        </authorList>
    </citation>
    <scope>IDENTIFICATION</scope>
    <source>
        <tissue evidence="6">Testes</tissue>
    </source>
</reference>
<feature type="region of interest" description="Disordered" evidence="2">
    <location>
        <begin position="208"/>
        <end position="259"/>
    </location>
</feature>
<dbReference type="PANTHER" id="PTHR11102">
    <property type="entry name" value="SEL-1-LIKE PROTEIN"/>
    <property type="match status" value="1"/>
</dbReference>
<keyword evidence="3" id="KW-0472">Membrane</keyword>
<evidence type="ECO:0000256" key="4">
    <source>
        <dbReference type="SAM" id="SignalP"/>
    </source>
</evidence>